<dbReference type="RefSeq" id="WP_156099906.1">
    <property type="nucleotide sequence ID" value="NZ_JRNN01000041.1"/>
</dbReference>
<sequence length="88" mass="9918">MQKENTNGLHPVKQQRDDAKRCKATTKPLRPDDGKSHDMHGCYSISIFPAETYKTGRCALSQPTSTKIIILCGLDKHYLCQHKLIIHG</sequence>
<dbReference type="EMBL" id="JRNN01000041">
    <property type="protein sequence ID" value="KGF35492.1"/>
    <property type="molecule type" value="Genomic_DNA"/>
</dbReference>
<name>A0A096AY58_9BACT</name>
<accession>A0A096AY58</accession>
<evidence type="ECO:0000313" key="2">
    <source>
        <dbReference type="EMBL" id="KGF35492.1"/>
    </source>
</evidence>
<organism evidence="2 3">
    <name type="scientific">Hoylesella buccalis DNF00853</name>
    <dbReference type="NCBI Taxonomy" id="1401074"/>
    <lineage>
        <taxon>Bacteria</taxon>
        <taxon>Pseudomonadati</taxon>
        <taxon>Bacteroidota</taxon>
        <taxon>Bacteroidia</taxon>
        <taxon>Bacteroidales</taxon>
        <taxon>Prevotellaceae</taxon>
        <taxon>Hoylesella</taxon>
    </lineage>
</organism>
<gene>
    <name evidence="2" type="ORF">HMPREF2137_04670</name>
</gene>
<comment type="caution">
    <text evidence="2">The sequence shown here is derived from an EMBL/GenBank/DDBJ whole genome shotgun (WGS) entry which is preliminary data.</text>
</comment>
<dbReference type="AlphaFoldDB" id="A0A096AY58"/>
<dbReference type="Proteomes" id="UP000029556">
    <property type="component" value="Unassembled WGS sequence"/>
</dbReference>
<evidence type="ECO:0000313" key="3">
    <source>
        <dbReference type="Proteomes" id="UP000029556"/>
    </source>
</evidence>
<protein>
    <submittedName>
        <fullName evidence="2">Uncharacterized protein</fullName>
    </submittedName>
</protein>
<evidence type="ECO:0000256" key="1">
    <source>
        <dbReference type="SAM" id="MobiDB-lite"/>
    </source>
</evidence>
<proteinExistence type="predicted"/>
<reference evidence="2 3" key="1">
    <citation type="submission" date="2014-07" db="EMBL/GenBank/DDBJ databases">
        <authorList>
            <person name="McCorrison J."/>
            <person name="Sanka R."/>
            <person name="Torralba M."/>
            <person name="Gillis M."/>
            <person name="Haft D.H."/>
            <person name="Methe B."/>
            <person name="Sutton G."/>
            <person name="Nelson K.E."/>
        </authorList>
    </citation>
    <scope>NUCLEOTIDE SEQUENCE [LARGE SCALE GENOMIC DNA]</scope>
    <source>
        <strain evidence="2 3">DNF00853</strain>
    </source>
</reference>
<feature type="region of interest" description="Disordered" evidence="1">
    <location>
        <begin position="1"/>
        <end position="37"/>
    </location>
</feature>